<reference evidence="3" key="1">
    <citation type="submission" date="2018-04" db="EMBL/GenBank/DDBJ databases">
        <title>Whole genome sequencing of Hypsizygus marmoreus.</title>
        <authorList>
            <person name="Choi I.-G."/>
            <person name="Min B."/>
            <person name="Kim J.-G."/>
            <person name="Kim S."/>
            <person name="Oh Y.-L."/>
            <person name="Kong W.-S."/>
            <person name="Park H."/>
            <person name="Jeong J."/>
            <person name="Song E.-S."/>
        </authorList>
    </citation>
    <scope>NUCLEOTIDE SEQUENCE [LARGE SCALE GENOMIC DNA]</scope>
    <source>
        <strain evidence="3">51987-8</strain>
    </source>
</reference>
<dbReference type="EMBL" id="LUEZ02000047">
    <property type="protein sequence ID" value="RDB23184.1"/>
    <property type="molecule type" value="Genomic_DNA"/>
</dbReference>
<evidence type="ECO:0000256" key="1">
    <source>
        <dbReference type="SAM" id="MobiDB-lite"/>
    </source>
</evidence>
<dbReference type="AlphaFoldDB" id="A0A369JV12"/>
<keyword evidence="4" id="KW-1185">Reference proteome</keyword>
<dbReference type="STRING" id="39966.A0A369JV12"/>
<dbReference type="Pfam" id="PF20415">
    <property type="entry name" value="DUF6699"/>
    <property type="match status" value="1"/>
</dbReference>
<gene>
    <name evidence="3" type="ORF">Hypma_009551</name>
</gene>
<feature type="region of interest" description="Disordered" evidence="1">
    <location>
        <begin position="1"/>
        <end position="22"/>
    </location>
</feature>
<dbReference type="Proteomes" id="UP000076154">
    <property type="component" value="Unassembled WGS sequence"/>
</dbReference>
<protein>
    <recommendedName>
        <fullName evidence="2">DUF6699 domain-containing protein</fullName>
    </recommendedName>
</protein>
<comment type="caution">
    <text evidence="3">The sequence shown here is derived from an EMBL/GenBank/DDBJ whole genome shotgun (WGS) entry which is preliminary data.</text>
</comment>
<name>A0A369JV12_HYPMA</name>
<accession>A0A369JV12</accession>
<sequence>MSRYPRRPSIIQIPAVPPPPLPDSPYDLPTRTAVTPYTPVNGLPPTSARWDRPQQATPWTHHLTMPPLRPMSPGHTAVWPERDDIVPPPFPTISNRSNFWEPGTFPPVPFNTPVPIRLHPHIIYNPVNVYLPKLQWDVLHHPEQARMVTGRGLIVRADLNVQGVMPAADSMWIYSDHPYWTSWTAMWGPIIIEKPNMSVRDILDGIRDYFQKPLTNADIQRVKESPNGFRNLTISAKNRINDSYELPAVAQKQGFKRVDLLGELRRFQGLRAVTYANDTWKVYMGLLPGPVPRAAWS</sequence>
<proteinExistence type="predicted"/>
<organism evidence="3 4">
    <name type="scientific">Hypsizygus marmoreus</name>
    <name type="common">White beech mushroom</name>
    <name type="synonym">Agaricus marmoreus</name>
    <dbReference type="NCBI Taxonomy" id="39966"/>
    <lineage>
        <taxon>Eukaryota</taxon>
        <taxon>Fungi</taxon>
        <taxon>Dikarya</taxon>
        <taxon>Basidiomycota</taxon>
        <taxon>Agaricomycotina</taxon>
        <taxon>Agaricomycetes</taxon>
        <taxon>Agaricomycetidae</taxon>
        <taxon>Agaricales</taxon>
        <taxon>Tricholomatineae</taxon>
        <taxon>Lyophyllaceae</taxon>
        <taxon>Hypsizygus</taxon>
    </lineage>
</organism>
<evidence type="ECO:0000259" key="2">
    <source>
        <dbReference type="Pfam" id="PF20415"/>
    </source>
</evidence>
<evidence type="ECO:0000313" key="3">
    <source>
        <dbReference type="EMBL" id="RDB23184.1"/>
    </source>
</evidence>
<dbReference type="OrthoDB" id="3241567at2759"/>
<evidence type="ECO:0000313" key="4">
    <source>
        <dbReference type="Proteomes" id="UP000076154"/>
    </source>
</evidence>
<dbReference type="InParanoid" id="A0A369JV12"/>
<feature type="domain" description="DUF6699" evidence="2">
    <location>
        <begin position="134"/>
        <end position="271"/>
    </location>
</feature>
<dbReference type="InterPro" id="IPR046522">
    <property type="entry name" value="DUF6699"/>
</dbReference>